<accession>A0ACD3AUW9</accession>
<evidence type="ECO:0000313" key="1">
    <source>
        <dbReference type="EMBL" id="TFK69489.1"/>
    </source>
</evidence>
<dbReference type="EMBL" id="ML208330">
    <property type="protein sequence ID" value="TFK69489.1"/>
    <property type="molecule type" value="Genomic_DNA"/>
</dbReference>
<evidence type="ECO:0000313" key="2">
    <source>
        <dbReference type="Proteomes" id="UP000308600"/>
    </source>
</evidence>
<gene>
    <name evidence="1" type="ORF">BDN72DRAFT_840344</name>
</gene>
<keyword evidence="2" id="KW-1185">Reference proteome</keyword>
<protein>
    <submittedName>
        <fullName evidence="1">Uncharacterized protein</fullName>
    </submittedName>
</protein>
<proteinExistence type="predicted"/>
<organism evidence="1 2">
    <name type="scientific">Pluteus cervinus</name>
    <dbReference type="NCBI Taxonomy" id="181527"/>
    <lineage>
        <taxon>Eukaryota</taxon>
        <taxon>Fungi</taxon>
        <taxon>Dikarya</taxon>
        <taxon>Basidiomycota</taxon>
        <taxon>Agaricomycotina</taxon>
        <taxon>Agaricomycetes</taxon>
        <taxon>Agaricomycetidae</taxon>
        <taxon>Agaricales</taxon>
        <taxon>Pluteineae</taxon>
        <taxon>Pluteaceae</taxon>
        <taxon>Pluteus</taxon>
    </lineage>
</organism>
<reference evidence="1 2" key="1">
    <citation type="journal article" date="2019" name="Nat. Ecol. Evol.">
        <title>Megaphylogeny resolves global patterns of mushroom evolution.</title>
        <authorList>
            <person name="Varga T."/>
            <person name="Krizsan K."/>
            <person name="Foldi C."/>
            <person name="Dima B."/>
            <person name="Sanchez-Garcia M."/>
            <person name="Sanchez-Ramirez S."/>
            <person name="Szollosi G.J."/>
            <person name="Szarkandi J.G."/>
            <person name="Papp V."/>
            <person name="Albert L."/>
            <person name="Andreopoulos W."/>
            <person name="Angelini C."/>
            <person name="Antonin V."/>
            <person name="Barry K.W."/>
            <person name="Bougher N.L."/>
            <person name="Buchanan P."/>
            <person name="Buyck B."/>
            <person name="Bense V."/>
            <person name="Catcheside P."/>
            <person name="Chovatia M."/>
            <person name="Cooper J."/>
            <person name="Damon W."/>
            <person name="Desjardin D."/>
            <person name="Finy P."/>
            <person name="Geml J."/>
            <person name="Haridas S."/>
            <person name="Hughes K."/>
            <person name="Justo A."/>
            <person name="Karasinski D."/>
            <person name="Kautmanova I."/>
            <person name="Kiss B."/>
            <person name="Kocsube S."/>
            <person name="Kotiranta H."/>
            <person name="LaButti K.M."/>
            <person name="Lechner B.E."/>
            <person name="Liimatainen K."/>
            <person name="Lipzen A."/>
            <person name="Lukacs Z."/>
            <person name="Mihaltcheva S."/>
            <person name="Morgado L.N."/>
            <person name="Niskanen T."/>
            <person name="Noordeloos M.E."/>
            <person name="Ohm R.A."/>
            <person name="Ortiz-Santana B."/>
            <person name="Ovrebo C."/>
            <person name="Racz N."/>
            <person name="Riley R."/>
            <person name="Savchenko A."/>
            <person name="Shiryaev A."/>
            <person name="Soop K."/>
            <person name="Spirin V."/>
            <person name="Szebenyi C."/>
            <person name="Tomsovsky M."/>
            <person name="Tulloss R.E."/>
            <person name="Uehling J."/>
            <person name="Grigoriev I.V."/>
            <person name="Vagvolgyi C."/>
            <person name="Papp T."/>
            <person name="Martin F.M."/>
            <person name="Miettinen O."/>
            <person name="Hibbett D.S."/>
            <person name="Nagy L.G."/>
        </authorList>
    </citation>
    <scope>NUCLEOTIDE SEQUENCE [LARGE SCALE GENOMIC DNA]</scope>
    <source>
        <strain evidence="1 2">NL-1719</strain>
    </source>
</reference>
<sequence>MSTAINTDPSRAISISDEEPRLPLEIEYEIFVLAFYNDTKRQTTLLRVAKRVSEWLIPLLYNVITVYPRSPEYRHPPPTALRRYGHHTHHICFRASDSSSFLPLCPNAYNVAFWFHSTPSPGVFNLPVTRLTFDDFGFLMDELDSDPENTQLTKWCSNITHLTVAEAFTKTERKYLVHFSALEYLMILEWYDNGSLGETIKHLPRLKVAVRLLGSVSDNEKTQVVGYSKLDEEYQDIRIIRMDALFMADWVRGAQGLGDVFDMAEREVEARKQASVKGLP</sequence>
<dbReference type="Proteomes" id="UP000308600">
    <property type="component" value="Unassembled WGS sequence"/>
</dbReference>
<name>A0ACD3AUW9_9AGAR</name>